<evidence type="ECO:0000256" key="1">
    <source>
        <dbReference type="SAM" id="Phobius"/>
    </source>
</evidence>
<dbReference type="AlphaFoldDB" id="A0A7W5E6M8"/>
<evidence type="ECO:0000313" key="3">
    <source>
        <dbReference type="Proteomes" id="UP000536179"/>
    </source>
</evidence>
<keyword evidence="1" id="KW-0472">Membrane</keyword>
<feature type="transmembrane region" description="Helical" evidence="1">
    <location>
        <begin position="59"/>
        <end position="85"/>
    </location>
</feature>
<keyword evidence="1" id="KW-1133">Transmembrane helix</keyword>
<name>A0A7W5E6M8_9BACT</name>
<protein>
    <recommendedName>
        <fullName evidence="4">Transmembrane protein</fullName>
    </recommendedName>
</protein>
<sequence>MNETDADNAKPQPNRGLLRRLIEHLLAGIIGFVFSFPIAVLVCLFLFCGGVWWVCNAMAFFAIIGVCTAITAISPNVGGEIVGFVSDASKGYLNFICDILEAFCLPVD</sequence>
<feature type="transmembrane region" description="Helical" evidence="1">
    <location>
        <begin position="25"/>
        <end position="53"/>
    </location>
</feature>
<dbReference type="Proteomes" id="UP000536179">
    <property type="component" value="Unassembled WGS sequence"/>
</dbReference>
<organism evidence="2 3">
    <name type="scientific">Aporhodopirellula rubra</name>
    <dbReference type="NCBI Taxonomy" id="980271"/>
    <lineage>
        <taxon>Bacteria</taxon>
        <taxon>Pseudomonadati</taxon>
        <taxon>Planctomycetota</taxon>
        <taxon>Planctomycetia</taxon>
        <taxon>Pirellulales</taxon>
        <taxon>Pirellulaceae</taxon>
        <taxon>Aporhodopirellula</taxon>
    </lineage>
</organism>
<keyword evidence="1" id="KW-0812">Transmembrane</keyword>
<reference evidence="2 3" key="1">
    <citation type="submission" date="2020-08" db="EMBL/GenBank/DDBJ databases">
        <title>Genomic Encyclopedia of Type Strains, Phase III (KMG-III): the genomes of soil and plant-associated and newly described type strains.</title>
        <authorList>
            <person name="Whitman W."/>
        </authorList>
    </citation>
    <scope>NUCLEOTIDE SEQUENCE [LARGE SCALE GENOMIC DNA]</scope>
    <source>
        <strain evidence="2 3">CECT 8075</strain>
    </source>
</reference>
<keyword evidence="3" id="KW-1185">Reference proteome</keyword>
<accession>A0A7W5E6M8</accession>
<comment type="caution">
    <text evidence="2">The sequence shown here is derived from an EMBL/GenBank/DDBJ whole genome shotgun (WGS) entry which is preliminary data.</text>
</comment>
<evidence type="ECO:0008006" key="4">
    <source>
        <dbReference type="Google" id="ProtNLM"/>
    </source>
</evidence>
<dbReference type="EMBL" id="JACHXU010000041">
    <property type="protein sequence ID" value="MBB3210553.1"/>
    <property type="molecule type" value="Genomic_DNA"/>
</dbReference>
<proteinExistence type="predicted"/>
<dbReference type="RefSeq" id="WP_184309954.1">
    <property type="nucleotide sequence ID" value="NZ_JACHXU010000041.1"/>
</dbReference>
<gene>
    <name evidence="2" type="ORF">FHS27_006400</name>
</gene>
<evidence type="ECO:0000313" key="2">
    <source>
        <dbReference type="EMBL" id="MBB3210553.1"/>
    </source>
</evidence>